<proteinExistence type="predicted"/>
<evidence type="ECO:0000256" key="1">
    <source>
        <dbReference type="SAM" id="Phobius"/>
    </source>
</evidence>
<protein>
    <recommendedName>
        <fullName evidence="4">Transmembrane protein</fullName>
    </recommendedName>
</protein>
<keyword evidence="1" id="KW-0812">Transmembrane</keyword>
<sequence>MLVSFFVKLFLIGQVYLFSFPVVFFVRLTVEFSFSVKGFFILFSFLYNLISHLLLLCLFFLQMNGIQTSPFTSGMSFLLHLRWVGEDWSVGGEGGVIGGSGFEWGNKVGIGGGNSKAINRRRLWVIVEIIGIIWICIGLRLLIIVIVMLRLVFHGHA</sequence>
<gene>
    <name evidence="2" type="ORF">V8G54_026311</name>
</gene>
<feature type="transmembrane region" description="Helical" evidence="1">
    <location>
        <begin position="38"/>
        <end position="61"/>
    </location>
</feature>
<organism evidence="2 3">
    <name type="scientific">Vigna mungo</name>
    <name type="common">Black gram</name>
    <name type="synonym">Phaseolus mungo</name>
    <dbReference type="NCBI Taxonomy" id="3915"/>
    <lineage>
        <taxon>Eukaryota</taxon>
        <taxon>Viridiplantae</taxon>
        <taxon>Streptophyta</taxon>
        <taxon>Embryophyta</taxon>
        <taxon>Tracheophyta</taxon>
        <taxon>Spermatophyta</taxon>
        <taxon>Magnoliopsida</taxon>
        <taxon>eudicotyledons</taxon>
        <taxon>Gunneridae</taxon>
        <taxon>Pentapetalae</taxon>
        <taxon>rosids</taxon>
        <taxon>fabids</taxon>
        <taxon>Fabales</taxon>
        <taxon>Fabaceae</taxon>
        <taxon>Papilionoideae</taxon>
        <taxon>50 kb inversion clade</taxon>
        <taxon>NPAAA clade</taxon>
        <taxon>indigoferoid/millettioid clade</taxon>
        <taxon>Phaseoleae</taxon>
        <taxon>Vigna</taxon>
    </lineage>
</organism>
<dbReference type="EMBL" id="CP144693">
    <property type="protein sequence ID" value="WVZ00242.1"/>
    <property type="molecule type" value="Genomic_DNA"/>
</dbReference>
<feature type="transmembrane region" description="Helical" evidence="1">
    <location>
        <begin position="123"/>
        <end position="153"/>
    </location>
</feature>
<dbReference type="AlphaFoldDB" id="A0AAQ3RN32"/>
<name>A0AAQ3RN32_VIGMU</name>
<evidence type="ECO:0000313" key="2">
    <source>
        <dbReference type="EMBL" id="WVZ00242.1"/>
    </source>
</evidence>
<reference evidence="2 3" key="1">
    <citation type="journal article" date="2023" name="Life. Sci Alliance">
        <title>Evolutionary insights into 3D genome organization and epigenetic landscape of Vigna mungo.</title>
        <authorList>
            <person name="Junaid A."/>
            <person name="Singh B."/>
            <person name="Bhatia S."/>
        </authorList>
    </citation>
    <scope>NUCLEOTIDE SEQUENCE [LARGE SCALE GENOMIC DNA]</scope>
    <source>
        <strain evidence="2">Urdbean</strain>
    </source>
</reference>
<keyword evidence="3" id="KW-1185">Reference proteome</keyword>
<accession>A0AAQ3RN32</accession>
<evidence type="ECO:0000313" key="3">
    <source>
        <dbReference type="Proteomes" id="UP001374535"/>
    </source>
</evidence>
<feature type="transmembrane region" description="Helical" evidence="1">
    <location>
        <begin position="5"/>
        <end position="26"/>
    </location>
</feature>
<keyword evidence="1" id="KW-0472">Membrane</keyword>
<keyword evidence="1" id="KW-1133">Transmembrane helix</keyword>
<dbReference type="Proteomes" id="UP001374535">
    <property type="component" value="Chromosome 8"/>
</dbReference>
<evidence type="ECO:0008006" key="4">
    <source>
        <dbReference type="Google" id="ProtNLM"/>
    </source>
</evidence>